<dbReference type="EMBL" id="JAQQWP010000002">
    <property type="protein sequence ID" value="KAK8129185.1"/>
    <property type="molecule type" value="Genomic_DNA"/>
</dbReference>
<evidence type="ECO:0000313" key="2">
    <source>
        <dbReference type="Proteomes" id="UP001392437"/>
    </source>
</evidence>
<accession>A0AAW0R5Y4</accession>
<organism evidence="1 2">
    <name type="scientific">Apiospora kogelbergensis</name>
    <dbReference type="NCBI Taxonomy" id="1337665"/>
    <lineage>
        <taxon>Eukaryota</taxon>
        <taxon>Fungi</taxon>
        <taxon>Dikarya</taxon>
        <taxon>Ascomycota</taxon>
        <taxon>Pezizomycotina</taxon>
        <taxon>Sordariomycetes</taxon>
        <taxon>Xylariomycetidae</taxon>
        <taxon>Amphisphaeriales</taxon>
        <taxon>Apiosporaceae</taxon>
        <taxon>Apiospora</taxon>
    </lineage>
</organism>
<keyword evidence="2" id="KW-1185">Reference proteome</keyword>
<proteinExistence type="predicted"/>
<reference evidence="1 2" key="1">
    <citation type="submission" date="2023-01" db="EMBL/GenBank/DDBJ databases">
        <title>Analysis of 21 Apiospora genomes using comparative genomics revels a genus with tremendous synthesis potential of carbohydrate active enzymes and secondary metabolites.</title>
        <authorList>
            <person name="Sorensen T."/>
        </authorList>
    </citation>
    <scope>NUCLEOTIDE SEQUENCE [LARGE SCALE GENOMIC DNA]</scope>
    <source>
        <strain evidence="1 2">CBS 117206</strain>
    </source>
</reference>
<feature type="non-terminal residue" evidence="1">
    <location>
        <position position="1"/>
    </location>
</feature>
<dbReference type="AlphaFoldDB" id="A0AAW0R5Y4"/>
<sequence>GGLVFENPSDPSEEELDAHTVNTQGNFESNGEVSGAQMYSSIDVTESIFIADKSKTVQSSMKDLFGTNNWNEGHPFPILPNVYLYPMLIFHDNSRAMLSSHNG</sequence>
<comment type="caution">
    <text evidence="1">The sequence shown here is derived from an EMBL/GenBank/DDBJ whole genome shotgun (WGS) entry which is preliminary data.</text>
</comment>
<gene>
    <name evidence="1" type="ORF">PG999_001565</name>
</gene>
<name>A0AAW0R5Y4_9PEZI</name>
<dbReference type="Proteomes" id="UP001392437">
    <property type="component" value="Unassembled WGS sequence"/>
</dbReference>
<evidence type="ECO:0000313" key="1">
    <source>
        <dbReference type="EMBL" id="KAK8129185.1"/>
    </source>
</evidence>
<protein>
    <submittedName>
        <fullName evidence="1">Uncharacterized protein</fullName>
    </submittedName>
</protein>